<evidence type="ECO:0000313" key="1">
    <source>
        <dbReference type="EMBL" id="ATC65787.1"/>
    </source>
</evidence>
<sequence>MSYFKKHGVFIYFPEKQIDPNFRHYGAVALAEGLKELGYAVYSNVADSRFSQREVGQFKEGLMVFSVTEDVYSEQLMAAINDFRPGVKVILSMSDTSSTMMTPQSTPAFFSHENRFLEVPGRRLPWAFGLSRERISACGGSVQFGERKKVILRNFRPSGNQSIRESLDFALVPNLEKHFVIDREINAGDHYARLQSCLGCLAYGGAYKADLKHNPYLLNLPASASAKHWFGQVRFKQDPVILRWDSWRWWESLASGCLTFHLDFEKYGMLLPVAPEPWIHYVPIDLSDPLGVVTRLMENDARWEQIAANGRDWALKHYTPRPTAERFLKTVEEQR</sequence>
<protein>
    <recommendedName>
        <fullName evidence="3">Glycosyltransferase family 1 protein</fullName>
    </recommendedName>
</protein>
<keyword evidence="2" id="KW-1185">Reference proteome</keyword>
<dbReference type="KEGG" id="vbh:CMV30_18555"/>
<organism evidence="1 2">
    <name type="scientific">Nibricoccus aquaticus</name>
    <dbReference type="NCBI Taxonomy" id="2576891"/>
    <lineage>
        <taxon>Bacteria</taxon>
        <taxon>Pseudomonadati</taxon>
        <taxon>Verrucomicrobiota</taxon>
        <taxon>Opitutia</taxon>
        <taxon>Opitutales</taxon>
        <taxon>Opitutaceae</taxon>
        <taxon>Nibricoccus</taxon>
    </lineage>
</organism>
<dbReference type="EMBL" id="CP023344">
    <property type="protein sequence ID" value="ATC65787.1"/>
    <property type="molecule type" value="Genomic_DNA"/>
</dbReference>
<evidence type="ECO:0008006" key="3">
    <source>
        <dbReference type="Google" id="ProtNLM"/>
    </source>
</evidence>
<name>A0A290QC08_9BACT</name>
<dbReference type="OrthoDB" id="9255852at2"/>
<dbReference type="Proteomes" id="UP000217265">
    <property type="component" value="Chromosome"/>
</dbReference>
<gene>
    <name evidence="1" type="ORF">CMV30_18555</name>
</gene>
<accession>A0A290QC08</accession>
<dbReference type="AlphaFoldDB" id="A0A290QC08"/>
<dbReference type="RefSeq" id="WP_096057416.1">
    <property type="nucleotide sequence ID" value="NZ_CP023344.1"/>
</dbReference>
<evidence type="ECO:0000313" key="2">
    <source>
        <dbReference type="Proteomes" id="UP000217265"/>
    </source>
</evidence>
<proteinExistence type="predicted"/>
<reference evidence="1 2" key="1">
    <citation type="submission" date="2017-09" db="EMBL/GenBank/DDBJ databases">
        <title>Complete genome sequence of Verrucomicrobial strain HZ-65, isolated from freshwater.</title>
        <authorList>
            <person name="Choi A."/>
        </authorList>
    </citation>
    <scope>NUCLEOTIDE SEQUENCE [LARGE SCALE GENOMIC DNA]</scope>
    <source>
        <strain evidence="1 2">HZ-65</strain>
    </source>
</reference>